<dbReference type="EnsemblMetazoa" id="CapteT205895">
    <property type="protein sequence ID" value="CapteP205895"/>
    <property type="gene ID" value="CapteG205895"/>
</dbReference>
<dbReference type="Pfam" id="PF22633">
    <property type="entry name" value="F5_F8_type_C_2"/>
    <property type="match status" value="1"/>
</dbReference>
<protein>
    <recommendedName>
        <fullName evidence="3">F5/8 type C domain-containing protein</fullName>
    </recommendedName>
</protein>
<dbReference type="Proteomes" id="UP000014760">
    <property type="component" value="Unassembled WGS sequence"/>
</dbReference>
<dbReference type="PANTHER" id="PTHR45713:SF6">
    <property type="entry name" value="F5_8 TYPE C DOMAIN-CONTAINING PROTEIN"/>
    <property type="match status" value="1"/>
</dbReference>
<organism evidence="1 2">
    <name type="scientific">Capitella teleta</name>
    <name type="common">Polychaete worm</name>
    <dbReference type="NCBI Taxonomy" id="283909"/>
    <lineage>
        <taxon>Eukaryota</taxon>
        <taxon>Metazoa</taxon>
        <taxon>Spiralia</taxon>
        <taxon>Lophotrochozoa</taxon>
        <taxon>Annelida</taxon>
        <taxon>Polychaeta</taxon>
        <taxon>Sedentaria</taxon>
        <taxon>Scolecida</taxon>
        <taxon>Capitellidae</taxon>
        <taxon>Capitella</taxon>
    </lineage>
</organism>
<proteinExistence type="predicted"/>
<reference evidence="2" key="2">
    <citation type="journal article" date="2013" name="Nature">
        <title>Insights into bilaterian evolution from three spiralian genomes.</title>
        <authorList>
            <person name="Simakov O."/>
            <person name="Marletaz F."/>
            <person name="Cho S.J."/>
            <person name="Edsinger-Gonzales E."/>
            <person name="Havlak P."/>
            <person name="Hellsten U."/>
            <person name="Kuo D.H."/>
            <person name="Larsson T."/>
            <person name="Lv J."/>
            <person name="Arendt D."/>
            <person name="Savage R."/>
            <person name="Osoegawa K."/>
            <person name="de Jong P."/>
            <person name="Grimwood J."/>
            <person name="Chapman J.A."/>
            <person name="Shapiro H."/>
            <person name="Aerts A."/>
            <person name="Otillar R.P."/>
            <person name="Terry A.Y."/>
            <person name="Boore J.L."/>
            <person name="Grigoriev I.V."/>
            <person name="Lindberg D.R."/>
            <person name="Seaver E.C."/>
            <person name="Weisblat D.A."/>
            <person name="Putnam N.H."/>
            <person name="Rokhsar D.S."/>
        </authorList>
    </citation>
    <scope>NUCLEOTIDE SEQUENCE</scope>
    <source>
        <strain evidence="2">I ESC-2004</strain>
    </source>
</reference>
<dbReference type="Gene3D" id="2.60.120.260">
    <property type="entry name" value="Galactose-binding domain-like"/>
    <property type="match status" value="1"/>
</dbReference>
<evidence type="ECO:0000313" key="2">
    <source>
        <dbReference type="Proteomes" id="UP000014760"/>
    </source>
</evidence>
<evidence type="ECO:0008006" key="3">
    <source>
        <dbReference type="Google" id="ProtNLM"/>
    </source>
</evidence>
<dbReference type="SUPFAM" id="SSF49785">
    <property type="entry name" value="Galactose-binding domain-like"/>
    <property type="match status" value="1"/>
</dbReference>
<reference evidence="1" key="3">
    <citation type="submission" date="2015-06" db="UniProtKB">
        <authorList>
            <consortium name="EnsemblMetazoa"/>
        </authorList>
    </citation>
    <scope>IDENTIFICATION</scope>
</reference>
<name>X2A7W5_CAPTE</name>
<dbReference type="InterPro" id="IPR051941">
    <property type="entry name" value="BG_Antigen-Binding_Lectin"/>
</dbReference>
<dbReference type="InterPro" id="IPR008979">
    <property type="entry name" value="Galactose-bd-like_sf"/>
</dbReference>
<accession>X2A7W5</accession>
<dbReference type="AlphaFoldDB" id="X2A7W5"/>
<sequence>MDQVSGRGVDGLIPELPVDPLNINAHCAHPNNPTGQAAWFYVDLGSVHQVFNVTLYNTADRVGSLRMLRFSIRVGNTSKLSEHTECSYHQGRVAQRGHVTLDCKTVGRYVSFRRTAGDQLRYVTICEFVVIGYPLSGEGDAAKSLVTMATFFGKSPHRNPRGVMSFAAPLAANI</sequence>
<keyword evidence="2" id="KW-1185">Reference proteome</keyword>
<dbReference type="HOGENOM" id="CLU_1541596_0_0_1"/>
<reference evidence="2" key="1">
    <citation type="submission" date="2012-12" db="EMBL/GenBank/DDBJ databases">
        <authorList>
            <person name="Hellsten U."/>
            <person name="Grimwood J."/>
            <person name="Chapman J.A."/>
            <person name="Shapiro H."/>
            <person name="Aerts A."/>
            <person name="Otillar R.P."/>
            <person name="Terry A.Y."/>
            <person name="Boore J.L."/>
            <person name="Simakov O."/>
            <person name="Marletaz F."/>
            <person name="Cho S.-J."/>
            <person name="Edsinger-Gonzales E."/>
            <person name="Havlak P."/>
            <person name="Kuo D.-H."/>
            <person name="Larsson T."/>
            <person name="Lv J."/>
            <person name="Arendt D."/>
            <person name="Savage R."/>
            <person name="Osoegawa K."/>
            <person name="de Jong P."/>
            <person name="Lindberg D.R."/>
            <person name="Seaver E.C."/>
            <person name="Weisblat D.A."/>
            <person name="Putnam N.H."/>
            <person name="Grigoriev I.V."/>
            <person name="Rokhsar D.S."/>
        </authorList>
    </citation>
    <scope>NUCLEOTIDE SEQUENCE</scope>
    <source>
        <strain evidence="2">I ESC-2004</strain>
    </source>
</reference>
<evidence type="ECO:0000313" key="1">
    <source>
        <dbReference type="EnsemblMetazoa" id="CapteP205895"/>
    </source>
</evidence>
<dbReference type="PANTHER" id="PTHR45713">
    <property type="entry name" value="FTP DOMAIN-CONTAINING PROTEIN"/>
    <property type="match status" value="1"/>
</dbReference>
<dbReference type="EMBL" id="AMQN01015042">
    <property type="status" value="NOT_ANNOTATED_CDS"/>
    <property type="molecule type" value="Genomic_DNA"/>
</dbReference>